<dbReference type="OrthoDB" id="5295640at2"/>
<organism evidence="2 3">
    <name type="scientific">Pseudobdellovibrio exovorus JSS</name>
    <dbReference type="NCBI Taxonomy" id="1184267"/>
    <lineage>
        <taxon>Bacteria</taxon>
        <taxon>Pseudomonadati</taxon>
        <taxon>Bdellovibrionota</taxon>
        <taxon>Bdellovibrionia</taxon>
        <taxon>Bdellovibrionales</taxon>
        <taxon>Pseudobdellovibrionaceae</taxon>
        <taxon>Pseudobdellovibrio</taxon>
    </lineage>
</organism>
<feature type="compositionally biased region" description="Basic and acidic residues" evidence="1">
    <location>
        <begin position="90"/>
        <end position="105"/>
    </location>
</feature>
<feature type="compositionally biased region" description="Acidic residues" evidence="1">
    <location>
        <begin position="106"/>
        <end position="117"/>
    </location>
</feature>
<dbReference type="EMBL" id="CP003537">
    <property type="protein sequence ID" value="AGH96594.1"/>
    <property type="molecule type" value="Genomic_DNA"/>
</dbReference>
<keyword evidence="3" id="KW-1185">Reference proteome</keyword>
<name>M4VTR6_9BACT</name>
<dbReference type="KEGG" id="bex:A11Q_2378"/>
<dbReference type="PATRIC" id="fig|1184267.3.peg.2411"/>
<dbReference type="RefSeq" id="WP_015471084.1">
    <property type="nucleotide sequence ID" value="NC_020813.1"/>
</dbReference>
<dbReference type="STRING" id="1184267.A11Q_2378"/>
<evidence type="ECO:0000313" key="3">
    <source>
        <dbReference type="Proteomes" id="UP000012040"/>
    </source>
</evidence>
<protein>
    <submittedName>
        <fullName evidence="2">Uncharacterized protein</fullName>
    </submittedName>
</protein>
<accession>M4VTR6</accession>
<evidence type="ECO:0000256" key="1">
    <source>
        <dbReference type="SAM" id="MobiDB-lite"/>
    </source>
</evidence>
<proteinExistence type="predicted"/>
<feature type="region of interest" description="Disordered" evidence="1">
    <location>
        <begin position="90"/>
        <end position="117"/>
    </location>
</feature>
<gene>
    <name evidence="2" type="ORF">A11Q_2378</name>
</gene>
<sequence>MDELKFVIRCFIFSAAVLMLTQLKTGNVTIENRIEASLMNSRTAEFVNKVAHGGVQLIKDVVMLGKSTYQEWGKPAVTQVNGDGFFSLQPKRESASAQEKTKQPEAEDGDELLSEEE</sequence>
<evidence type="ECO:0000313" key="2">
    <source>
        <dbReference type="EMBL" id="AGH96594.1"/>
    </source>
</evidence>
<dbReference type="Proteomes" id="UP000012040">
    <property type="component" value="Chromosome"/>
</dbReference>
<dbReference type="AlphaFoldDB" id="M4VTR6"/>
<dbReference type="HOGENOM" id="CLU_2080143_0_0_7"/>
<reference evidence="2 3" key="1">
    <citation type="journal article" date="2013" name="ISME J.">
        <title>By their genes ye shall know them: genomic signatures of predatory bacteria.</title>
        <authorList>
            <person name="Pasternak Z."/>
            <person name="Pietrokovski S."/>
            <person name="Rotem O."/>
            <person name="Gophna U."/>
            <person name="Lurie-Weinberger M.N."/>
            <person name="Jurkevitch E."/>
        </authorList>
    </citation>
    <scope>NUCLEOTIDE SEQUENCE [LARGE SCALE GENOMIC DNA]</scope>
    <source>
        <strain evidence="2 3">JSS</strain>
    </source>
</reference>